<keyword evidence="1" id="KW-0472">Membrane</keyword>
<proteinExistence type="predicted"/>
<keyword evidence="1" id="KW-0812">Transmembrane</keyword>
<feature type="transmembrane region" description="Helical" evidence="1">
    <location>
        <begin position="46"/>
        <end position="68"/>
    </location>
</feature>
<dbReference type="OrthoDB" id="5322539at2759"/>
<name>A0A9P4QSY0_9PLEO</name>
<dbReference type="EMBL" id="ML996204">
    <property type="protein sequence ID" value="KAF2731035.1"/>
    <property type="molecule type" value="Genomic_DNA"/>
</dbReference>
<feature type="transmembrane region" description="Helical" evidence="1">
    <location>
        <begin position="88"/>
        <end position="107"/>
    </location>
</feature>
<gene>
    <name evidence="2" type="ORF">EJ04DRAFT_567215</name>
</gene>
<dbReference type="Proteomes" id="UP000799444">
    <property type="component" value="Unassembled WGS sequence"/>
</dbReference>
<keyword evidence="1" id="KW-1133">Transmembrane helix</keyword>
<protein>
    <submittedName>
        <fullName evidence="2">Uncharacterized protein</fullName>
    </submittedName>
</protein>
<reference evidence="2" key="1">
    <citation type="journal article" date="2020" name="Stud. Mycol.">
        <title>101 Dothideomycetes genomes: a test case for predicting lifestyles and emergence of pathogens.</title>
        <authorList>
            <person name="Haridas S."/>
            <person name="Albert R."/>
            <person name="Binder M."/>
            <person name="Bloem J."/>
            <person name="Labutti K."/>
            <person name="Salamov A."/>
            <person name="Andreopoulos B."/>
            <person name="Baker S."/>
            <person name="Barry K."/>
            <person name="Bills G."/>
            <person name="Bluhm B."/>
            <person name="Cannon C."/>
            <person name="Castanera R."/>
            <person name="Culley D."/>
            <person name="Daum C."/>
            <person name="Ezra D."/>
            <person name="Gonzalez J."/>
            <person name="Henrissat B."/>
            <person name="Kuo A."/>
            <person name="Liang C."/>
            <person name="Lipzen A."/>
            <person name="Lutzoni F."/>
            <person name="Magnuson J."/>
            <person name="Mondo S."/>
            <person name="Nolan M."/>
            <person name="Ohm R."/>
            <person name="Pangilinan J."/>
            <person name="Park H.-J."/>
            <person name="Ramirez L."/>
            <person name="Alfaro M."/>
            <person name="Sun H."/>
            <person name="Tritt A."/>
            <person name="Yoshinaga Y."/>
            <person name="Zwiers L.-H."/>
            <person name="Turgeon B."/>
            <person name="Goodwin S."/>
            <person name="Spatafora J."/>
            <person name="Crous P."/>
            <person name="Grigoriev I."/>
        </authorList>
    </citation>
    <scope>NUCLEOTIDE SEQUENCE</scope>
    <source>
        <strain evidence="2">CBS 125425</strain>
    </source>
</reference>
<comment type="caution">
    <text evidence="2">The sequence shown here is derived from an EMBL/GenBank/DDBJ whole genome shotgun (WGS) entry which is preliminary data.</text>
</comment>
<dbReference type="AlphaFoldDB" id="A0A9P4QSY0"/>
<dbReference type="PANTHER" id="PTHR35041:SF6">
    <property type="entry name" value="FORMYLMETHIONINE DEFORMYLASE-LIKE PROTEIN-RELATED"/>
    <property type="match status" value="1"/>
</dbReference>
<keyword evidence="3" id="KW-1185">Reference proteome</keyword>
<sequence>MSPRQKHTRSAQNEILLSQYYETRSLAPGDEAQVSRWATSLRDFSALMLPYFFGLCIALAHLLLFSLLNQKRVGIDTTIPQSWVSSASFVLVTTFRLCLGLALGDAFTQHLWRITRLNPIKVADLDRYYTIQREPLELLHWRVLFQVPSLYAMAFIGFSIGLATIFPPGALTVEGKLYQNLQNQSVGIFDASFMGNGSLNNALGQSLLRQGRLFMPPYFETKPIVSSTAKMTSIGGALPALTSPCGPNCTYSITFDGPQVKCDSYVYNGTGSILIHNDTVSVPNDNSTGSIHVPIPVDQFSESLPDWGSDWTPVNPESWGDVTVDCPQDEPGASCSVSTYYKNLFFEWYSLDPSNINITSNGTAAIYSRSVRRLECVPGYGKYTADITFSNGVPLIETSSTYVGSLVDLWRSCGRTMSKEGTKITWLDPQGFVKAANLFAALTSFAQPLKGQIGGAYSIFVSARGNLSLDDNSKYDGEMGASVTLDPTDTIVLDTAFNTRRFELHNQSNWKIDVLNITEHNINQALQNITIALMKLNSFWNTTTNVTQSNYQNIFVFSPVTLIVPYACCLAVVLPFLLLGYTSLRSNGVPAISGGFVQTLMTTTGSEALRDAAAAGCLGGKRNVPQQLKDMEIMYGELRDEGKQDGDIRRATFGLKGEIVELKKGALYGR</sequence>
<evidence type="ECO:0000313" key="2">
    <source>
        <dbReference type="EMBL" id="KAF2731035.1"/>
    </source>
</evidence>
<feature type="transmembrane region" description="Helical" evidence="1">
    <location>
        <begin position="554"/>
        <end position="579"/>
    </location>
</feature>
<feature type="transmembrane region" description="Helical" evidence="1">
    <location>
        <begin position="143"/>
        <end position="166"/>
    </location>
</feature>
<accession>A0A9P4QSY0</accession>
<organism evidence="2 3">
    <name type="scientific">Polyplosphaeria fusca</name>
    <dbReference type="NCBI Taxonomy" id="682080"/>
    <lineage>
        <taxon>Eukaryota</taxon>
        <taxon>Fungi</taxon>
        <taxon>Dikarya</taxon>
        <taxon>Ascomycota</taxon>
        <taxon>Pezizomycotina</taxon>
        <taxon>Dothideomycetes</taxon>
        <taxon>Pleosporomycetidae</taxon>
        <taxon>Pleosporales</taxon>
        <taxon>Tetraplosphaeriaceae</taxon>
        <taxon>Polyplosphaeria</taxon>
    </lineage>
</organism>
<dbReference type="PANTHER" id="PTHR35041">
    <property type="entry name" value="MEDIATOR OF RNA POLYMERASE II TRANSCRIPTION SUBUNIT 1"/>
    <property type="match status" value="1"/>
</dbReference>
<evidence type="ECO:0000313" key="3">
    <source>
        <dbReference type="Proteomes" id="UP000799444"/>
    </source>
</evidence>
<evidence type="ECO:0000256" key="1">
    <source>
        <dbReference type="SAM" id="Phobius"/>
    </source>
</evidence>